<dbReference type="EMBL" id="JBHTBU010000001">
    <property type="protein sequence ID" value="MFC7287615.1"/>
    <property type="molecule type" value="Genomic_DNA"/>
</dbReference>
<comment type="similarity">
    <text evidence="4 19">In the C-terminal section; belongs to the NnrD/CARKD family.</text>
</comment>
<evidence type="ECO:0000256" key="12">
    <source>
        <dbReference type="ARBA" id="ARBA00023239"/>
    </source>
</evidence>
<dbReference type="SUPFAM" id="SSF64153">
    <property type="entry name" value="YjeF N-terminal domain-like"/>
    <property type="match status" value="1"/>
</dbReference>
<dbReference type="InterPro" id="IPR036652">
    <property type="entry name" value="YjeF_N_dom_sf"/>
</dbReference>
<dbReference type="PROSITE" id="PS51385">
    <property type="entry name" value="YJEF_N"/>
    <property type="match status" value="1"/>
</dbReference>
<dbReference type="Pfam" id="PF01256">
    <property type="entry name" value="Carb_kinase"/>
    <property type="match status" value="1"/>
</dbReference>
<dbReference type="EC" id="5.1.99.6" evidence="19"/>
<evidence type="ECO:0000313" key="22">
    <source>
        <dbReference type="EMBL" id="MFC7287615.1"/>
    </source>
</evidence>
<keyword evidence="8 17" id="KW-0521">NADP</keyword>
<dbReference type="RefSeq" id="WP_382270838.1">
    <property type="nucleotide sequence ID" value="NZ_JBHTBU010000001.1"/>
</dbReference>
<feature type="binding site" evidence="17">
    <location>
        <position position="438"/>
    </location>
    <ligand>
        <name>AMP</name>
        <dbReference type="ChEBI" id="CHEBI:456215"/>
    </ligand>
</feature>
<evidence type="ECO:0000259" key="21">
    <source>
        <dbReference type="PROSITE" id="PS51385"/>
    </source>
</evidence>
<comment type="similarity">
    <text evidence="18">Belongs to the NnrE/AIBP family.</text>
</comment>
<evidence type="ECO:0000256" key="9">
    <source>
        <dbReference type="ARBA" id="ARBA00022958"/>
    </source>
</evidence>
<keyword evidence="6 17" id="KW-0547">Nucleotide-binding</keyword>
<evidence type="ECO:0000259" key="20">
    <source>
        <dbReference type="PROSITE" id="PS51383"/>
    </source>
</evidence>
<feature type="binding site" evidence="17">
    <location>
        <position position="372"/>
    </location>
    <ligand>
        <name>(6S)-NADPHX</name>
        <dbReference type="ChEBI" id="CHEBI:64076"/>
    </ligand>
</feature>
<evidence type="ECO:0000256" key="1">
    <source>
        <dbReference type="ARBA" id="ARBA00000013"/>
    </source>
</evidence>
<dbReference type="CDD" id="cd01171">
    <property type="entry name" value="YXKO-related"/>
    <property type="match status" value="1"/>
</dbReference>
<evidence type="ECO:0000256" key="18">
    <source>
        <dbReference type="HAMAP-Rule" id="MF_01966"/>
    </source>
</evidence>
<dbReference type="InterPro" id="IPR004443">
    <property type="entry name" value="YjeF_N_dom"/>
</dbReference>
<accession>A0ABW2I9T5</accession>
<dbReference type="HAMAP" id="MF_01965">
    <property type="entry name" value="NADHX_dehydratase"/>
    <property type="match status" value="1"/>
</dbReference>
<evidence type="ECO:0000256" key="17">
    <source>
        <dbReference type="HAMAP-Rule" id="MF_01965"/>
    </source>
</evidence>
<dbReference type="Gene3D" id="3.40.50.10260">
    <property type="entry name" value="YjeF N-terminal domain"/>
    <property type="match status" value="1"/>
</dbReference>
<keyword evidence="12 17" id="KW-0456">Lyase</keyword>
<keyword evidence="23" id="KW-1185">Reference proteome</keyword>
<dbReference type="InterPro" id="IPR029056">
    <property type="entry name" value="Ribokinase-like"/>
</dbReference>
<protein>
    <recommendedName>
        <fullName evidence="19">Bifunctional NAD(P)H-hydrate repair enzyme</fullName>
    </recommendedName>
    <alternativeName>
        <fullName evidence="19">Nicotinamide nucleotide repair protein</fullName>
    </alternativeName>
    <domain>
        <recommendedName>
            <fullName evidence="19">ADP-dependent (S)-NAD(P)H-hydrate dehydratase</fullName>
            <ecNumber evidence="19">4.2.1.136</ecNumber>
        </recommendedName>
        <alternativeName>
            <fullName evidence="19">ADP-dependent NAD(P)HX dehydratase</fullName>
        </alternativeName>
    </domain>
    <domain>
        <recommendedName>
            <fullName evidence="19">NAD(P)H-hydrate epimerase</fullName>
            <ecNumber evidence="19">5.1.99.6</ecNumber>
        </recommendedName>
    </domain>
</protein>
<sequence length="504" mass="51798">MTNTHALYTVAEIREIEQAALANSPSYALMQRAGTAAGELAYELLQSSDKERRVLVLAGPGNNGGDALEAASQLMNAGLKVSIIMPFGSEGLPADAQQALKRAKASKANFITDSIAAIGNTDWALVIDGLFGIGLSRAITGPLGELVAAVNELTCPVLALDVPSGLNADTGAIVGDTEGIAIRATHTITFIANKAGLYTCEGRDHAGIVKLATLEIAEEGFPLSHMQLNRPELFAKCLRPRRHNTHKGSYGDVSVLGGSHGMVGAAVLAARAAAKCGAGRVFIACLADSLLYDSMQAELMSRLASNIDYSTTTTVAGPGLGTSRLARDLLGKAMSANTPLVIDADALNLIGNEPALQEKMLARSAATIITPHPLEAARLLATTTQQIQGNRIAAARALAGTFRATTILKGSGTVIAAPDGTVVLNTTGNPALATAGSGDVLAGLSGALLAQGCPEWEAALAAVYLHGLAADELVRRGIGPIGLTAGELIPEIRSVLNQLVSVQA</sequence>
<evidence type="ECO:0000256" key="16">
    <source>
        <dbReference type="ARBA" id="ARBA00049209"/>
    </source>
</evidence>
<evidence type="ECO:0000256" key="6">
    <source>
        <dbReference type="ARBA" id="ARBA00022741"/>
    </source>
</evidence>
<dbReference type="InterPro" id="IPR030677">
    <property type="entry name" value="Nnr"/>
</dbReference>
<feature type="binding site" evidence="18">
    <location>
        <position position="161"/>
    </location>
    <ligand>
        <name>(6S)-NADPHX</name>
        <dbReference type="ChEBI" id="CHEBI:64076"/>
    </ligand>
</feature>
<comment type="catalytic activity">
    <reaction evidence="15 17 19">
        <text>(6S)-NADHX + ADP = AMP + phosphate + NADH + H(+)</text>
        <dbReference type="Rhea" id="RHEA:32223"/>
        <dbReference type="ChEBI" id="CHEBI:15378"/>
        <dbReference type="ChEBI" id="CHEBI:43474"/>
        <dbReference type="ChEBI" id="CHEBI:57945"/>
        <dbReference type="ChEBI" id="CHEBI:64074"/>
        <dbReference type="ChEBI" id="CHEBI:456215"/>
        <dbReference type="ChEBI" id="CHEBI:456216"/>
        <dbReference type="EC" id="4.2.1.136"/>
    </reaction>
</comment>
<organism evidence="22 23">
    <name type="scientific">Herminiimonas glaciei</name>
    <dbReference type="NCBI Taxonomy" id="523788"/>
    <lineage>
        <taxon>Bacteria</taxon>
        <taxon>Pseudomonadati</taxon>
        <taxon>Pseudomonadota</taxon>
        <taxon>Betaproteobacteria</taxon>
        <taxon>Burkholderiales</taxon>
        <taxon>Oxalobacteraceae</taxon>
        <taxon>Herminiimonas</taxon>
    </lineage>
</organism>
<feature type="binding site" evidence="18">
    <location>
        <position position="63"/>
    </location>
    <ligand>
        <name>K(+)</name>
        <dbReference type="ChEBI" id="CHEBI:29103"/>
    </ligand>
</feature>
<evidence type="ECO:0000256" key="8">
    <source>
        <dbReference type="ARBA" id="ARBA00022857"/>
    </source>
</evidence>
<comment type="cofactor">
    <cofactor evidence="18 19">
        <name>K(+)</name>
        <dbReference type="ChEBI" id="CHEBI:29103"/>
    </cofactor>
    <text evidence="18 19">Binds 1 potassium ion per subunit.</text>
</comment>
<evidence type="ECO:0000256" key="14">
    <source>
        <dbReference type="ARBA" id="ARBA00025153"/>
    </source>
</evidence>
<dbReference type="NCBIfam" id="TIGR00196">
    <property type="entry name" value="yjeF_cterm"/>
    <property type="match status" value="1"/>
</dbReference>
<evidence type="ECO:0000256" key="4">
    <source>
        <dbReference type="ARBA" id="ARBA00009524"/>
    </source>
</evidence>
<evidence type="ECO:0000256" key="13">
    <source>
        <dbReference type="ARBA" id="ARBA00023268"/>
    </source>
</evidence>
<comment type="cofactor">
    <cofactor evidence="17">
        <name>Mg(2+)</name>
        <dbReference type="ChEBI" id="CHEBI:18420"/>
    </cofactor>
</comment>
<feature type="domain" description="YjeF N-terminal" evidence="21">
    <location>
        <begin position="13"/>
        <end position="222"/>
    </location>
</feature>
<evidence type="ECO:0000256" key="19">
    <source>
        <dbReference type="PIRNR" id="PIRNR017184"/>
    </source>
</evidence>
<comment type="similarity">
    <text evidence="3 19">In the N-terminal section; belongs to the NnrE/AIBP family.</text>
</comment>
<evidence type="ECO:0000256" key="3">
    <source>
        <dbReference type="ARBA" id="ARBA00006001"/>
    </source>
</evidence>
<comment type="caution">
    <text evidence="18">Lacks conserved residue(s) required for the propagation of feature annotation.</text>
</comment>
<evidence type="ECO:0000256" key="11">
    <source>
        <dbReference type="ARBA" id="ARBA00023235"/>
    </source>
</evidence>
<comment type="function">
    <text evidence="17">Catalyzes the dehydration of the S-form of NAD(P)HX at the expense of ADP, which is converted to AMP. Together with NAD(P)HX epimerase, which catalyzes the epimerization of the S- and R-forms, the enzyme allows the repair of both epimers of NAD(P)HX, a damaged form of NAD(P)H that is a result of enzymatic or heat-dependent hydration.</text>
</comment>
<comment type="catalytic activity">
    <reaction evidence="1 18 19">
        <text>(6R)-NADHX = (6S)-NADHX</text>
        <dbReference type="Rhea" id="RHEA:32215"/>
        <dbReference type="ChEBI" id="CHEBI:64074"/>
        <dbReference type="ChEBI" id="CHEBI:64075"/>
        <dbReference type="EC" id="5.1.99.6"/>
    </reaction>
</comment>
<keyword evidence="10 17" id="KW-0520">NAD</keyword>
<dbReference type="PANTHER" id="PTHR12592:SF0">
    <property type="entry name" value="ATP-DEPENDENT (S)-NAD(P)H-HYDRATE DEHYDRATASE"/>
    <property type="match status" value="1"/>
</dbReference>
<comment type="caution">
    <text evidence="22">The sequence shown here is derived from an EMBL/GenBank/DDBJ whole genome shotgun (WGS) entry which is preliminary data.</text>
</comment>
<evidence type="ECO:0000256" key="7">
    <source>
        <dbReference type="ARBA" id="ARBA00022840"/>
    </source>
</evidence>
<comment type="catalytic activity">
    <reaction evidence="16 17 19">
        <text>(6S)-NADPHX + ADP = AMP + phosphate + NADPH + H(+)</text>
        <dbReference type="Rhea" id="RHEA:32235"/>
        <dbReference type="ChEBI" id="CHEBI:15378"/>
        <dbReference type="ChEBI" id="CHEBI:43474"/>
        <dbReference type="ChEBI" id="CHEBI:57783"/>
        <dbReference type="ChEBI" id="CHEBI:64076"/>
        <dbReference type="ChEBI" id="CHEBI:456215"/>
        <dbReference type="ChEBI" id="CHEBI:456216"/>
        <dbReference type="EC" id="4.2.1.136"/>
    </reaction>
</comment>
<evidence type="ECO:0000256" key="5">
    <source>
        <dbReference type="ARBA" id="ARBA00022723"/>
    </source>
</evidence>
<feature type="binding site" evidence="18">
    <location>
        <begin position="132"/>
        <end position="138"/>
    </location>
    <ligand>
        <name>(6S)-NADPHX</name>
        <dbReference type="ChEBI" id="CHEBI:64076"/>
    </ligand>
</feature>
<feature type="binding site" evidence="18">
    <location>
        <position position="164"/>
    </location>
    <ligand>
        <name>K(+)</name>
        <dbReference type="ChEBI" id="CHEBI:29103"/>
    </ligand>
</feature>
<proteinExistence type="inferred from homology"/>
<keyword evidence="5 18" id="KW-0479">Metal-binding</keyword>
<feature type="binding site" evidence="17">
    <location>
        <position position="319"/>
    </location>
    <ligand>
        <name>(6S)-NADPHX</name>
        <dbReference type="ChEBI" id="CHEBI:64076"/>
    </ligand>
</feature>
<comment type="similarity">
    <text evidence="17">Belongs to the NnrD/CARKD family.</text>
</comment>
<comment type="catalytic activity">
    <reaction evidence="2 18 19">
        <text>(6R)-NADPHX = (6S)-NADPHX</text>
        <dbReference type="Rhea" id="RHEA:32227"/>
        <dbReference type="ChEBI" id="CHEBI:64076"/>
        <dbReference type="ChEBI" id="CHEBI:64077"/>
        <dbReference type="EC" id="5.1.99.6"/>
    </reaction>
</comment>
<dbReference type="PIRSF" id="PIRSF017184">
    <property type="entry name" value="Nnr"/>
    <property type="match status" value="1"/>
</dbReference>
<evidence type="ECO:0000256" key="15">
    <source>
        <dbReference type="ARBA" id="ARBA00048238"/>
    </source>
</evidence>
<evidence type="ECO:0000313" key="23">
    <source>
        <dbReference type="Proteomes" id="UP001596542"/>
    </source>
</evidence>
<gene>
    <name evidence="17" type="primary">nnrD</name>
    <name evidence="18" type="synonym">nnrE</name>
    <name evidence="22" type="ORF">ACFQPC_06130</name>
</gene>
<feature type="binding site" evidence="18">
    <location>
        <begin position="62"/>
        <end position="66"/>
    </location>
    <ligand>
        <name>(6S)-NADPHX</name>
        <dbReference type="ChEBI" id="CHEBI:64076"/>
    </ligand>
</feature>
<dbReference type="Pfam" id="PF03853">
    <property type="entry name" value="YjeF_N"/>
    <property type="match status" value="1"/>
</dbReference>
<keyword evidence="7 17" id="KW-0067">ATP-binding</keyword>
<comment type="subunit">
    <text evidence="17">Homotetramer.</text>
</comment>
<dbReference type="InterPro" id="IPR000631">
    <property type="entry name" value="CARKD"/>
</dbReference>
<dbReference type="PROSITE" id="PS51383">
    <property type="entry name" value="YJEF_C_3"/>
    <property type="match status" value="1"/>
</dbReference>
<keyword evidence="13" id="KW-0511">Multifunctional enzyme</keyword>
<dbReference type="EC" id="4.2.1.136" evidence="19"/>
<dbReference type="PANTHER" id="PTHR12592">
    <property type="entry name" value="ATP-DEPENDENT (S)-NAD(P)H-HYDRATE DEHYDRATASE FAMILY MEMBER"/>
    <property type="match status" value="1"/>
</dbReference>
<evidence type="ECO:0000256" key="2">
    <source>
        <dbReference type="ARBA" id="ARBA00000909"/>
    </source>
</evidence>
<name>A0ABW2I9T5_9BURK</name>
<evidence type="ECO:0000256" key="10">
    <source>
        <dbReference type="ARBA" id="ARBA00023027"/>
    </source>
</evidence>
<feature type="binding site" evidence="17">
    <location>
        <position position="265"/>
    </location>
    <ligand>
        <name>(6S)-NADPHX</name>
        <dbReference type="ChEBI" id="CHEBI:64076"/>
    </ligand>
</feature>
<feature type="binding site" evidence="17">
    <location>
        <position position="439"/>
    </location>
    <ligand>
        <name>(6S)-NADPHX</name>
        <dbReference type="ChEBI" id="CHEBI:64076"/>
    </ligand>
</feature>
<dbReference type="NCBIfam" id="TIGR00197">
    <property type="entry name" value="yjeF_nterm"/>
    <property type="match status" value="1"/>
</dbReference>
<keyword evidence="11 18" id="KW-0413">Isomerase</keyword>
<comment type="function">
    <text evidence="14 19">Bifunctional enzyme that catalyzes the epimerization of the S- and R-forms of NAD(P)HX and the dehydration of the S-form of NAD(P)HX at the expense of ADP, which is converted to AMP. This allows the repair of both epimers of NAD(P)HX, a damaged form of NAD(P)H that is a result of enzymatic or heat-dependent hydration.</text>
</comment>
<feature type="domain" description="YjeF C-terminal" evidence="20">
    <location>
        <begin position="230"/>
        <end position="499"/>
    </location>
</feature>
<dbReference type="HAMAP" id="MF_01966">
    <property type="entry name" value="NADHX_epimerase"/>
    <property type="match status" value="1"/>
</dbReference>
<dbReference type="Gene3D" id="3.40.1190.20">
    <property type="match status" value="1"/>
</dbReference>
<reference evidence="23" key="1">
    <citation type="journal article" date="2019" name="Int. J. Syst. Evol. Microbiol.">
        <title>The Global Catalogue of Microorganisms (GCM) 10K type strain sequencing project: providing services to taxonomists for standard genome sequencing and annotation.</title>
        <authorList>
            <consortium name="The Broad Institute Genomics Platform"/>
            <consortium name="The Broad Institute Genome Sequencing Center for Infectious Disease"/>
            <person name="Wu L."/>
            <person name="Ma J."/>
        </authorList>
    </citation>
    <scope>NUCLEOTIDE SEQUENCE [LARGE SCALE GENOMIC DNA]</scope>
    <source>
        <strain evidence="23">KACC 12508</strain>
    </source>
</reference>
<keyword evidence="9 18" id="KW-0630">Potassium</keyword>
<dbReference type="Proteomes" id="UP001596542">
    <property type="component" value="Unassembled WGS sequence"/>
</dbReference>
<dbReference type="SUPFAM" id="SSF53613">
    <property type="entry name" value="Ribokinase-like"/>
    <property type="match status" value="1"/>
</dbReference>
<feature type="binding site" evidence="18">
    <location>
        <position position="128"/>
    </location>
    <ligand>
        <name>K(+)</name>
        <dbReference type="ChEBI" id="CHEBI:29103"/>
    </ligand>
</feature>
<feature type="binding site" evidence="17">
    <location>
        <begin position="409"/>
        <end position="413"/>
    </location>
    <ligand>
        <name>AMP</name>
        <dbReference type="ChEBI" id="CHEBI:456215"/>
    </ligand>
</feature>
<comment type="function">
    <text evidence="18">Catalyzes the epimerization of the S- and R-forms of NAD(P)HX, a damaged form of NAD(P)H that is a result of enzymatic or heat-dependent hydration. This is a prerequisite for the S-specific NAD(P)H-hydrate dehydratase to allow the repair of both epimers of NAD(P)HX.</text>
</comment>